<evidence type="ECO:0000256" key="1">
    <source>
        <dbReference type="SAM" id="Phobius"/>
    </source>
</evidence>
<accession>A0A8I4A164</accession>
<dbReference type="GeneTree" id="ENSGT00940000161627"/>
<feature type="transmembrane region" description="Helical" evidence="1">
    <location>
        <begin position="25"/>
        <end position="48"/>
    </location>
</feature>
<protein>
    <submittedName>
        <fullName evidence="2">Uncharacterized protein</fullName>
    </submittedName>
</protein>
<reference evidence="2 3" key="1">
    <citation type="submission" date="2009-03" db="EMBL/GenBank/DDBJ databases">
        <authorList>
            <person name="Warren W."/>
            <person name="Ye L."/>
            <person name="Minx P."/>
            <person name="Worley K."/>
            <person name="Gibbs R."/>
            <person name="Wilson R.K."/>
        </authorList>
    </citation>
    <scope>NUCLEOTIDE SEQUENCE [LARGE SCALE GENOMIC DNA]</scope>
</reference>
<reference evidence="2" key="2">
    <citation type="submission" date="2025-08" db="UniProtKB">
        <authorList>
            <consortium name="Ensembl"/>
        </authorList>
    </citation>
    <scope>IDENTIFICATION</scope>
</reference>
<name>A0A8I4A164_CALJA</name>
<dbReference type="AlphaFoldDB" id="A0A8I4A164"/>
<keyword evidence="1" id="KW-0812">Transmembrane</keyword>
<organism evidence="2 3">
    <name type="scientific">Callithrix jacchus</name>
    <name type="common">White-tufted-ear marmoset</name>
    <name type="synonym">Simia Jacchus</name>
    <dbReference type="NCBI Taxonomy" id="9483"/>
    <lineage>
        <taxon>Eukaryota</taxon>
        <taxon>Metazoa</taxon>
        <taxon>Chordata</taxon>
        <taxon>Craniata</taxon>
        <taxon>Vertebrata</taxon>
        <taxon>Euteleostomi</taxon>
        <taxon>Mammalia</taxon>
        <taxon>Eutheria</taxon>
        <taxon>Euarchontoglires</taxon>
        <taxon>Primates</taxon>
        <taxon>Haplorrhini</taxon>
        <taxon>Platyrrhini</taxon>
        <taxon>Cebidae</taxon>
        <taxon>Callitrichinae</taxon>
        <taxon>Callithrix</taxon>
        <taxon>Callithrix</taxon>
    </lineage>
</organism>
<proteinExistence type="predicted"/>
<dbReference type="PANTHER" id="PTHR46254">
    <property type="entry name" value="PROTEIN GVQW1-RELATED"/>
    <property type="match status" value="1"/>
</dbReference>
<reference evidence="2" key="3">
    <citation type="submission" date="2025-09" db="UniProtKB">
        <authorList>
            <consortium name="Ensembl"/>
        </authorList>
    </citation>
    <scope>IDENTIFICATION</scope>
</reference>
<sequence length="98" mass="11318">MTFWLFWAWCCGQLCGPIGLEDACISFFLFFFFFFLRQSFALVTQAGVQWRDLGSRQPLPPGFKQFSCLSLPNSWDYRHVPPCPANFCIFSRDGISPC</sequence>
<keyword evidence="3" id="KW-1185">Reference proteome</keyword>
<evidence type="ECO:0000313" key="2">
    <source>
        <dbReference type="Ensembl" id="ENSCJAP00000086163.1"/>
    </source>
</evidence>
<dbReference type="Ensembl" id="ENSCJAT00000134195.1">
    <property type="protein sequence ID" value="ENSCJAP00000086163.1"/>
    <property type="gene ID" value="ENSCJAG00000075058.1"/>
</dbReference>
<keyword evidence="1" id="KW-0472">Membrane</keyword>
<dbReference type="OMA" id="FWAWCCG"/>
<keyword evidence="1" id="KW-1133">Transmembrane helix</keyword>
<dbReference type="Proteomes" id="UP000008225">
    <property type="component" value="Chromosome 4"/>
</dbReference>
<evidence type="ECO:0000313" key="3">
    <source>
        <dbReference type="Proteomes" id="UP000008225"/>
    </source>
</evidence>